<feature type="transmembrane region" description="Helical" evidence="1">
    <location>
        <begin position="426"/>
        <end position="450"/>
    </location>
</feature>
<accession>A0A855ILQ7</accession>
<feature type="transmembrane region" description="Helical" evidence="1">
    <location>
        <begin position="462"/>
        <end position="479"/>
    </location>
</feature>
<feature type="transmembrane region" description="Helical" evidence="1">
    <location>
        <begin position="382"/>
        <end position="405"/>
    </location>
</feature>
<dbReference type="PANTHER" id="PTHR32063:SF33">
    <property type="entry name" value="RND SUPERFAMILY EFFLUX PUMP PERMEASE COMPONENT"/>
    <property type="match status" value="1"/>
</dbReference>
<dbReference type="GO" id="GO:0042910">
    <property type="term" value="F:xenobiotic transmembrane transporter activity"/>
    <property type="evidence" value="ECO:0007669"/>
    <property type="project" value="TreeGrafter"/>
</dbReference>
<dbReference type="Proteomes" id="UP000235554">
    <property type="component" value="Unassembled WGS sequence"/>
</dbReference>
<dbReference type="PRINTS" id="PR00702">
    <property type="entry name" value="ACRIFLAVINRP"/>
</dbReference>
<feature type="transmembrane region" description="Helical" evidence="1">
    <location>
        <begin position="891"/>
        <end position="911"/>
    </location>
</feature>
<feature type="transmembrane region" description="Helical" evidence="1">
    <location>
        <begin position="963"/>
        <end position="982"/>
    </location>
</feature>
<dbReference type="AlphaFoldDB" id="A0A855ILQ7"/>
<comment type="caution">
    <text evidence="2">The sequence shown here is derived from an EMBL/GenBank/DDBJ whole genome shotgun (WGS) entry which is preliminary data.</text>
</comment>
<dbReference type="SUPFAM" id="SSF82693">
    <property type="entry name" value="Multidrug efflux transporter AcrB pore domain, PN1, PN2, PC1 and PC2 subdomains"/>
    <property type="match status" value="2"/>
</dbReference>
<keyword evidence="1" id="KW-1133">Transmembrane helix</keyword>
<protein>
    <submittedName>
        <fullName evidence="2">Acriflavine resistance protein B</fullName>
    </submittedName>
</protein>
<feature type="transmembrane region" description="Helical" evidence="1">
    <location>
        <begin position="917"/>
        <end position="942"/>
    </location>
</feature>
<dbReference type="PANTHER" id="PTHR32063">
    <property type="match status" value="1"/>
</dbReference>
<dbReference type="RefSeq" id="WP_102555114.1">
    <property type="nucleotide sequence ID" value="NZ_MCZJ01000046.1"/>
</dbReference>
<dbReference type="InterPro" id="IPR001036">
    <property type="entry name" value="Acrflvin-R"/>
</dbReference>
<feature type="transmembrane region" description="Helical" evidence="1">
    <location>
        <begin position="865"/>
        <end position="884"/>
    </location>
</feature>
<dbReference type="SUPFAM" id="SSF82714">
    <property type="entry name" value="Multidrug efflux transporter AcrB TolC docking domain, DN and DC subdomains"/>
    <property type="match status" value="2"/>
</dbReference>
<dbReference type="Pfam" id="PF00873">
    <property type="entry name" value="ACR_tran"/>
    <property type="match status" value="1"/>
</dbReference>
<feature type="transmembrane region" description="Helical" evidence="1">
    <location>
        <begin position="994"/>
        <end position="1020"/>
    </location>
</feature>
<dbReference type="Gene3D" id="3.30.70.1320">
    <property type="entry name" value="Multidrug efflux transporter AcrB pore domain like"/>
    <property type="match status" value="1"/>
</dbReference>
<dbReference type="Gene3D" id="3.30.70.1430">
    <property type="entry name" value="Multidrug efflux transporter AcrB pore domain"/>
    <property type="match status" value="2"/>
</dbReference>
<dbReference type="GO" id="GO:0005886">
    <property type="term" value="C:plasma membrane"/>
    <property type="evidence" value="ECO:0007669"/>
    <property type="project" value="TreeGrafter"/>
</dbReference>
<proteinExistence type="predicted"/>
<dbReference type="Gene3D" id="1.20.1640.10">
    <property type="entry name" value="Multidrug efflux transporter AcrB transmembrane domain"/>
    <property type="match status" value="2"/>
</dbReference>
<dbReference type="Gene3D" id="3.30.2090.10">
    <property type="entry name" value="Multidrug efflux transporter AcrB TolC docking domain, DN and DC subdomains"/>
    <property type="match status" value="2"/>
</dbReference>
<gene>
    <name evidence="2" type="ORF">BCT50_13090</name>
</gene>
<keyword evidence="1" id="KW-0472">Membrane</keyword>
<reference evidence="3" key="1">
    <citation type="submission" date="2016-07" db="EMBL/GenBank/DDBJ databases">
        <title>Nontailed viruses are major unrecognized killers of bacteria in the ocean.</title>
        <authorList>
            <person name="Kauffman K."/>
            <person name="Hussain F."/>
            <person name="Yang J."/>
            <person name="Arevalo P."/>
            <person name="Brown J."/>
            <person name="Cutler M."/>
            <person name="Kelly L."/>
            <person name="Polz M.F."/>
        </authorList>
    </citation>
    <scope>NUCLEOTIDE SEQUENCE [LARGE SCALE GENOMIC DNA]</scope>
    <source>
        <strain evidence="3">10N.261.48.A1</strain>
    </source>
</reference>
<sequence length="1055" mass="115521">MSWMTKWFINNPVAANLLMMAIVISGVLAFGQLRVESFPQIAPSSISISVTYPGGTAQQIDESVTQRIEESISGIAGIKQITSQSSAGISQVMVRKTSSTDLDKLLDDIRNQVSAINGFPVQADRPQVVRNEFTNLAAFVVVSGPRTDDELQSIAKQLEQALKKNPRISKVSNWGTRTSQLVIEPDPDQLKALGLSLEDLAELVEQRSLETRSGELISDKGRMVIRGDGYADDLQKLNQLVVISGSNGKILLGDIAKLSRGYQYSGSIVRNNGSNAIALLVSTSQTDNLLKVSEAISETLDAQRAILPSDIELNTMADMAPYIEDQLFRLSENAWQGLLIVVILLGIFLEIRLAFWVAMGIPIALTGTLAAMQLFNYSINDITLFGFILVLGVLVDDAVVVGEAIHEKRTGNGISSGNLNLNGKTAAWQGVHSVSVATVFGVLTTIAAFSPMLWINNELAKVLAGFSAVVIFALIFSLIESKFILPSHLAQLSVKKPSTGIFAKVQNAAQGGLQWFNFNIYKPVLEFALGYKVASSLGFVAAISLAYGMWSNGAIRSALFPEIPGRYITAVIELEDGAPLPLQRQALLQVEQAMTQVEKGLMDDYPLQKKPVVNLLAWSDGYGEIEVTAELTNESLSSLPGNLLLKRWRENTGKIEGAYSVKFSAAEEPAGGTFLTISSNDRELASLVSEELADTLASLKGVSDVYDDGQDGLPQVRLVLNQYGQQLGLTQAKLAQLAGEAFGEREVHRLLENGQETKVLLQYPRDERRTLAQLQQALIMLPNGGSVMMGDIAEFRHEQEPQVVYRRDREQVINLYWKQNRDLQSPEKTREQLEDTIESLHLQFLSVTIKAGGEFEEIGEVSNGFKSAMILTLIMIYILLAVPLKSYWQPMIIMAVIPFGFAGAIFGHYLMDLPISILSMFGMMAMTGIVINDSLVLITRFNSEYRQGVPLQQALVIAGTSRLRAIFLTTITTVCGLLPLLSETAEQAQYLKPAAVSLVFGELFATAVTLILIPVLLGLFCRKPPLVEKELDDKDLVEQELRAKDSLEELTLERS</sequence>
<evidence type="ECO:0000313" key="2">
    <source>
        <dbReference type="EMBL" id="PMM54606.1"/>
    </source>
</evidence>
<dbReference type="EMBL" id="MCZJ01000046">
    <property type="protein sequence ID" value="PMM54606.1"/>
    <property type="molecule type" value="Genomic_DNA"/>
</dbReference>
<dbReference type="Gene3D" id="3.30.70.1440">
    <property type="entry name" value="Multidrug efflux transporter AcrB pore domain"/>
    <property type="match status" value="1"/>
</dbReference>
<organism evidence="2 3">
    <name type="scientific">Vibrio lentus</name>
    <dbReference type="NCBI Taxonomy" id="136468"/>
    <lineage>
        <taxon>Bacteria</taxon>
        <taxon>Pseudomonadati</taxon>
        <taxon>Pseudomonadota</taxon>
        <taxon>Gammaproteobacteria</taxon>
        <taxon>Vibrionales</taxon>
        <taxon>Vibrionaceae</taxon>
        <taxon>Vibrio</taxon>
    </lineage>
</organism>
<feature type="transmembrane region" description="Helical" evidence="1">
    <location>
        <begin position="356"/>
        <end position="376"/>
    </location>
</feature>
<dbReference type="SUPFAM" id="SSF82866">
    <property type="entry name" value="Multidrug efflux transporter AcrB transmembrane domain"/>
    <property type="match status" value="2"/>
</dbReference>
<evidence type="ECO:0000313" key="3">
    <source>
        <dbReference type="Proteomes" id="UP000235554"/>
    </source>
</evidence>
<name>A0A855ILQ7_9VIBR</name>
<keyword evidence="1" id="KW-0812">Transmembrane</keyword>
<dbReference type="InterPro" id="IPR027463">
    <property type="entry name" value="AcrB_DN_DC_subdom"/>
</dbReference>
<evidence type="ECO:0000256" key="1">
    <source>
        <dbReference type="SAM" id="Phobius"/>
    </source>
</evidence>